<evidence type="ECO:0000313" key="3">
    <source>
        <dbReference type="Proteomes" id="UP001529510"/>
    </source>
</evidence>
<reference evidence="2 3" key="1">
    <citation type="submission" date="2024-05" db="EMBL/GenBank/DDBJ databases">
        <title>Genome sequencing and assembly of Indian major carp, Cirrhinus mrigala (Hamilton, 1822).</title>
        <authorList>
            <person name="Mohindra V."/>
            <person name="Chowdhury L.M."/>
            <person name="Lal K."/>
            <person name="Jena J.K."/>
        </authorList>
    </citation>
    <scope>NUCLEOTIDE SEQUENCE [LARGE SCALE GENOMIC DNA]</scope>
    <source>
        <strain evidence="2">CM1030</strain>
        <tissue evidence="2">Blood</tissue>
    </source>
</reference>
<accession>A0ABD0PEF1</accession>
<feature type="non-terminal residue" evidence="2">
    <location>
        <position position="62"/>
    </location>
</feature>
<feature type="compositionally biased region" description="Basic and acidic residues" evidence="1">
    <location>
        <begin position="51"/>
        <end position="62"/>
    </location>
</feature>
<protein>
    <submittedName>
        <fullName evidence="2">Uncharacterized protein</fullName>
    </submittedName>
</protein>
<evidence type="ECO:0000256" key="1">
    <source>
        <dbReference type="SAM" id="MobiDB-lite"/>
    </source>
</evidence>
<gene>
    <name evidence="2" type="ORF">M9458_031567</name>
</gene>
<comment type="caution">
    <text evidence="2">The sequence shown here is derived from an EMBL/GenBank/DDBJ whole genome shotgun (WGS) entry which is preliminary data.</text>
</comment>
<evidence type="ECO:0000313" key="2">
    <source>
        <dbReference type="EMBL" id="KAL0171256.1"/>
    </source>
</evidence>
<organism evidence="2 3">
    <name type="scientific">Cirrhinus mrigala</name>
    <name type="common">Mrigala</name>
    <dbReference type="NCBI Taxonomy" id="683832"/>
    <lineage>
        <taxon>Eukaryota</taxon>
        <taxon>Metazoa</taxon>
        <taxon>Chordata</taxon>
        <taxon>Craniata</taxon>
        <taxon>Vertebrata</taxon>
        <taxon>Euteleostomi</taxon>
        <taxon>Actinopterygii</taxon>
        <taxon>Neopterygii</taxon>
        <taxon>Teleostei</taxon>
        <taxon>Ostariophysi</taxon>
        <taxon>Cypriniformes</taxon>
        <taxon>Cyprinidae</taxon>
        <taxon>Labeoninae</taxon>
        <taxon>Labeonini</taxon>
        <taxon>Cirrhinus</taxon>
    </lineage>
</organism>
<proteinExistence type="predicted"/>
<feature type="non-terminal residue" evidence="2">
    <location>
        <position position="1"/>
    </location>
</feature>
<dbReference type="AlphaFoldDB" id="A0ABD0PEF1"/>
<feature type="region of interest" description="Disordered" evidence="1">
    <location>
        <begin position="1"/>
        <end position="62"/>
    </location>
</feature>
<name>A0ABD0PEF1_CIRMR</name>
<keyword evidence="3" id="KW-1185">Reference proteome</keyword>
<dbReference type="EMBL" id="JAMKFB020000016">
    <property type="protein sequence ID" value="KAL0171256.1"/>
    <property type="molecule type" value="Genomic_DNA"/>
</dbReference>
<sequence length="62" mass="7162">CNEQPRARSPTRSNQPTPPMRSRRRLLPAKRAGQTNRSRKDTEPQNPSRAKPGELHMEKDRS</sequence>
<dbReference type="Proteomes" id="UP001529510">
    <property type="component" value="Unassembled WGS sequence"/>
</dbReference>